<dbReference type="EMBL" id="JBEDUW010000005">
    <property type="protein sequence ID" value="KAK9929203.1"/>
    <property type="molecule type" value="Genomic_DNA"/>
</dbReference>
<gene>
    <name evidence="2" type="ORF">M0R45_026309</name>
</gene>
<reference evidence="2 3" key="1">
    <citation type="journal article" date="2023" name="G3 (Bethesda)">
        <title>A chromosome-length genome assembly and annotation of blackberry (Rubus argutus, cv. 'Hillquist').</title>
        <authorList>
            <person name="Bruna T."/>
            <person name="Aryal R."/>
            <person name="Dudchenko O."/>
            <person name="Sargent D.J."/>
            <person name="Mead D."/>
            <person name="Buti M."/>
            <person name="Cavallini A."/>
            <person name="Hytonen T."/>
            <person name="Andres J."/>
            <person name="Pham M."/>
            <person name="Weisz D."/>
            <person name="Mascagni F."/>
            <person name="Usai G."/>
            <person name="Natali L."/>
            <person name="Bassil N."/>
            <person name="Fernandez G.E."/>
            <person name="Lomsadze A."/>
            <person name="Armour M."/>
            <person name="Olukolu B."/>
            <person name="Poorten T."/>
            <person name="Britton C."/>
            <person name="Davik J."/>
            <person name="Ashrafi H."/>
            <person name="Aiden E.L."/>
            <person name="Borodovsky M."/>
            <person name="Worthington M."/>
        </authorList>
    </citation>
    <scope>NUCLEOTIDE SEQUENCE [LARGE SCALE GENOMIC DNA]</scope>
    <source>
        <strain evidence="2">PI 553951</strain>
    </source>
</reference>
<feature type="region of interest" description="Disordered" evidence="1">
    <location>
        <begin position="121"/>
        <end position="160"/>
    </location>
</feature>
<proteinExistence type="predicted"/>
<feature type="compositionally biased region" description="Low complexity" evidence="1">
    <location>
        <begin position="1"/>
        <end position="13"/>
    </location>
</feature>
<organism evidence="2 3">
    <name type="scientific">Rubus argutus</name>
    <name type="common">Southern blackberry</name>
    <dbReference type="NCBI Taxonomy" id="59490"/>
    <lineage>
        <taxon>Eukaryota</taxon>
        <taxon>Viridiplantae</taxon>
        <taxon>Streptophyta</taxon>
        <taxon>Embryophyta</taxon>
        <taxon>Tracheophyta</taxon>
        <taxon>Spermatophyta</taxon>
        <taxon>Magnoliopsida</taxon>
        <taxon>eudicotyledons</taxon>
        <taxon>Gunneridae</taxon>
        <taxon>Pentapetalae</taxon>
        <taxon>rosids</taxon>
        <taxon>fabids</taxon>
        <taxon>Rosales</taxon>
        <taxon>Rosaceae</taxon>
        <taxon>Rosoideae</taxon>
        <taxon>Rosoideae incertae sedis</taxon>
        <taxon>Rubus</taxon>
    </lineage>
</organism>
<name>A0AAW1WZQ3_RUBAR</name>
<feature type="compositionally biased region" description="Low complexity" evidence="1">
    <location>
        <begin position="132"/>
        <end position="144"/>
    </location>
</feature>
<protein>
    <submittedName>
        <fullName evidence="2">Uncharacterized protein</fullName>
    </submittedName>
</protein>
<feature type="compositionally biased region" description="Basic residues" evidence="1">
    <location>
        <begin position="145"/>
        <end position="160"/>
    </location>
</feature>
<feature type="region of interest" description="Disordered" evidence="1">
    <location>
        <begin position="1"/>
        <end position="22"/>
    </location>
</feature>
<dbReference type="Proteomes" id="UP001457282">
    <property type="component" value="Unassembled WGS sequence"/>
</dbReference>
<dbReference type="AlphaFoldDB" id="A0AAW1WZQ3"/>
<evidence type="ECO:0000313" key="2">
    <source>
        <dbReference type="EMBL" id="KAK9929203.1"/>
    </source>
</evidence>
<evidence type="ECO:0000256" key="1">
    <source>
        <dbReference type="SAM" id="MobiDB-lite"/>
    </source>
</evidence>
<feature type="region of interest" description="Disordered" evidence="1">
    <location>
        <begin position="57"/>
        <end position="80"/>
    </location>
</feature>
<accession>A0AAW1WZQ3</accession>
<evidence type="ECO:0000313" key="3">
    <source>
        <dbReference type="Proteomes" id="UP001457282"/>
    </source>
</evidence>
<comment type="caution">
    <text evidence="2">The sequence shown here is derived from an EMBL/GenBank/DDBJ whole genome shotgun (WGS) entry which is preliminary data.</text>
</comment>
<keyword evidence="3" id="KW-1185">Reference proteome</keyword>
<sequence>MSRSPYSSKPSLSQLELAPPTAQPSPRCCLRCTESAPPLSQAVPHLTIDAIVDPISRRRASPPHCHQPLPSAPRRSSTDHGVVVTDFLSRRRFLLCFTEQIFHVAIVAVLTVNPLSPCSRCSATTPDRTRARSAPASQPASSSATHRRRRRQGPVLRPHHPCSAAALFTSPTSSIQKPNQHRSLSPQLPLPASIEALSLSRVLSIW</sequence>